<evidence type="ECO:0000256" key="2">
    <source>
        <dbReference type="SAM" id="MobiDB-lite"/>
    </source>
</evidence>
<name>A0A914ZC44_PARUN</name>
<feature type="coiled-coil region" evidence="1">
    <location>
        <begin position="195"/>
        <end position="648"/>
    </location>
</feature>
<keyword evidence="1" id="KW-0175">Coiled coil</keyword>
<feature type="region of interest" description="Disordered" evidence="2">
    <location>
        <begin position="658"/>
        <end position="723"/>
    </location>
</feature>
<dbReference type="Proteomes" id="UP000887569">
    <property type="component" value="Unplaced"/>
</dbReference>
<feature type="region of interest" description="Disordered" evidence="2">
    <location>
        <begin position="122"/>
        <end position="181"/>
    </location>
</feature>
<dbReference type="WBParaSite" id="PgB01_g074_t01">
    <property type="protein sequence ID" value="PgB01_g074_t01"/>
    <property type="gene ID" value="PgB01_g074"/>
</dbReference>
<reference evidence="4" key="1">
    <citation type="submission" date="2022-11" db="UniProtKB">
        <authorList>
            <consortium name="WormBaseParasite"/>
        </authorList>
    </citation>
    <scope>IDENTIFICATION</scope>
</reference>
<sequence length="723" mass="83805">MESRCRKQFGSAGNLSIRGMGYSATEGSSYHKPNLPTPQAGRKTTMTTTLRKTGSIGNLRAVMTPSASTPKVGPKNRGMCNCQQMIDYAQSTQLQEQYTRNLQQQIYFLELENGYLRQSEKNLKGDEGSRLECSPQRGSILPIKGDVDEPGRNHKGRAETNGRQEGMRVRTRDVPNPTDSLEQHELRPHVVVGQAEMLQKLEEAYQRELRMEERLKQKIKEYRLIEEENERLLNRIKDAECGLGKAEESYSRDKRALMEEIVELQRRLDDLTPTLAHKESHIAKLENEKDVLANKLRSTTNQINTLQMKFEERKREEAVLSNLEAERRDEIERLTKNVRRLENELGEHKEKERSLIEEIAAGRRSLREEQLRAKKEKALTEKALEENNALIMENSHLSAQISRLEMTVEDLLKENAEKQAIEISSAEFAELREVEKSLRAELLRSEERIKTERERVQHIESQLEEYKRMEEETREARGRMQKELDALQALSKSLSNENKSLRQQKLALNERCEELLKKGNMLTNEAASLKHELSLLAEKNRELSEKENTTTDENSSLKHEIILLTEKNRELQEKIDLKEGESGSLREQVNTLTENNRELQQKLSEKEDDLRVFKERFEMTDRQYRQILMRLERETALQNEKAREYEQLATRVRELSASLSLDPKRSSTSSHTSHLPMLHSDSIIDTKATEMRPSSSVSTRHSTERRGSIERRSVSRVSYDDKS</sequence>
<keyword evidence="3" id="KW-1185">Reference proteome</keyword>
<feature type="region of interest" description="Disordered" evidence="2">
    <location>
        <begin position="24"/>
        <end position="45"/>
    </location>
</feature>
<evidence type="ECO:0000256" key="1">
    <source>
        <dbReference type="SAM" id="Coils"/>
    </source>
</evidence>
<dbReference type="AlphaFoldDB" id="A0A914ZC44"/>
<accession>A0A914ZC44</accession>
<protein>
    <submittedName>
        <fullName evidence="4">Uncharacterized protein</fullName>
    </submittedName>
</protein>
<evidence type="ECO:0000313" key="3">
    <source>
        <dbReference type="Proteomes" id="UP000887569"/>
    </source>
</evidence>
<feature type="compositionally biased region" description="Basic and acidic residues" evidence="2">
    <location>
        <begin position="145"/>
        <end position="173"/>
    </location>
</feature>
<evidence type="ECO:0000313" key="4">
    <source>
        <dbReference type="WBParaSite" id="PgB01_g074_t01"/>
    </source>
</evidence>
<organism evidence="3 4">
    <name type="scientific">Parascaris univalens</name>
    <name type="common">Nematode worm</name>
    <dbReference type="NCBI Taxonomy" id="6257"/>
    <lineage>
        <taxon>Eukaryota</taxon>
        <taxon>Metazoa</taxon>
        <taxon>Ecdysozoa</taxon>
        <taxon>Nematoda</taxon>
        <taxon>Chromadorea</taxon>
        <taxon>Rhabditida</taxon>
        <taxon>Spirurina</taxon>
        <taxon>Ascaridomorpha</taxon>
        <taxon>Ascaridoidea</taxon>
        <taxon>Ascarididae</taxon>
        <taxon>Parascaris</taxon>
    </lineage>
</organism>
<proteinExistence type="predicted"/>
<feature type="compositionally biased region" description="Basic and acidic residues" evidence="2">
    <location>
        <begin position="701"/>
        <end position="723"/>
    </location>
</feature>